<evidence type="ECO:0000313" key="1">
    <source>
        <dbReference type="EMBL" id="OWP01568.1"/>
    </source>
</evidence>
<dbReference type="Proteomes" id="UP000242519">
    <property type="component" value="Unassembled WGS sequence"/>
</dbReference>
<keyword evidence="2" id="KW-1185">Reference proteome</keyword>
<evidence type="ECO:0000313" key="2">
    <source>
        <dbReference type="Proteomes" id="UP000242519"/>
    </source>
</evidence>
<dbReference type="EMBL" id="MZNU01000269">
    <property type="protein sequence ID" value="OWP01568.1"/>
    <property type="molecule type" value="Genomic_DNA"/>
</dbReference>
<dbReference type="OrthoDB" id="5364171at2759"/>
<sequence>MGLYYVYAKHTRKGDTLRDYYGRYLLTFESRQVADEFWRALKELKTAAGVQRFTTLHRSTPQFWCYDAPEAWFAIHNVLQEDDAWGQKVIHALMSNWDATVNWNVINRVVEGSDWLNGGAFFIRNKIVPSQFWYADGSAIVPSTERRTKFVVRGTAFHKEDDEQVLIRSDKVVIEYEWNFKDFFESFAAKFYTESGKNTEKEYVLYAPGFNDEWELV</sequence>
<dbReference type="AlphaFoldDB" id="A0A218Z0U5"/>
<gene>
    <name evidence="1" type="ORF">B2J93_4672</name>
</gene>
<dbReference type="InParanoid" id="A0A218Z0U5"/>
<organism evidence="1 2">
    <name type="scientific">Diplocarpon coronariae</name>
    <dbReference type="NCBI Taxonomy" id="2795749"/>
    <lineage>
        <taxon>Eukaryota</taxon>
        <taxon>Fungi</taxon>
        <taxon>Dikarya</taxon>
        <taxon>Ascomycota</taxon>
        <taxon>Pezizomycotina</taxon>
        <taxon>Leotiomycetes</taxon>
        <taxon>Helotiales</taxon>
        <taxon>Drepanopezizaceae</taxon>
        <taxon>Diplocarpon</taxon>
    </lineage>
</organism>
<protein>
    <submittedName>
        <fullName evidence="1">Uncharacterized protein</fullName>
    </submittedName>
</protein>
<name>A0A218Z0U5_9HELO</name>
<proteinExistence type="predicted"/>
<accession>A0A218Z0U5</accession>
<comment type="caution">
    <text evidence="1">The sequence shown here is derived from an EMBL/GenBank/DDBJ whole genome shotgun (WGS) entry which is preliminary data.</text>
</comment>
<reference evidence="1 2" key="1">
    <citation type="submission" date="2017-04" db="EMBL/GenBank/DDBJ databases">
        <title>Draft genome sequence of Marssonina coronaria NL1: causal agent of apple blotch.</title>
        <authorList>
            <person name="Cheng Q."/>
        </authorList>
    </citation>
    <scope>NUCLEOTIDE SEQUENCE [LARGE SCALE GENOMIC DNA]</scope>
    <source>
        <strain evidence="1 2">NL1</strain>
    </source>
</reference>